<dbReference type="Proteomes" id="UP000326396">
    <property type="component" value="Linkage Group LG2"/>
</dbReference>
<name>A0A5N6NBR1_9ASTR</name>
<evidence type="ECO:0000313" key="1">
    <source>
        <dbReference type="EMBL" id="KAD4585296.1"/>
    </source>
</evidence>
<keyword evidence="2" id="KW-1185">Reference proteome</keyword>
<organism evidence="1 2">
    <name type="scientific">Mikania micrantha</name>
    <name type="common">bitter vine</name>
    <dbReference type="NCBI Taxonomy" id="192012"/>
    <lineage>
        <taxon>Eukaryota</taxon>
        <taxon>Viridiplantae</taxon>
        <taxon>Streptophyta</taxon>
        <taxon>Embryophyta</taxon>
        <taxon>Tracheophyta</taxon>
        <taxon>Spermatophyta</taxon>
        <taxon>Magnoliopsida</taxon>
        <taxon>eudicotyledons</taxon>
        <taxon>Gunneridae</taxon>
        <taxon>Pentapetalae</taxon>
        <taxon>asterids</taxon>
        <taxon>campanulids</taxon>
        <taxon>Asterales</taxon>
        <taxon>Asteraceae</taxon>
        <taxon>Asteroideae</taxon>
        <taxon>Heliantheae alliance</taxon>
        <taxon>Eupatorieae</taxon>
        <taxon>Mikania</taxon>
    </lineage>
</organism>
<comment type="caution">
    <text evidence="1">The sequence shown here is derived from an EMBL/GenBank/DDBJ whole genome shotgun (WGS) entry which is preliminary data.</text>
</comment>
<sequence length="76" mass="8156">MTTNLRIRAMIHDFMVNRVESEVVIGVRSEQEGMGGTWLETRPSALVTESVDLNSGRPAVTGVASGGAIDLDGQRL</sequence>
<protein>
    <submittedName>
        <fullName evidence="1">Uncharacterized protein</fullName>
    </submittedName>
</protein>
<proteinExistence type="predicted"/>
<evidence type="ECO:0000313" key="2">
    <source>
        <dbReference type="Proteomes" id="UP000326396"/>
    </source>
</evidence>
<accession>A0A5N6NBR1</accession>
<dbReference type="AlphaFoldDB" id="A0A5N6NBR1"/>
<reference evidence="1 2" key="1">
    <citation type="submission" date="2019-05" db="EMBL/GenBank/DDBJ databases">
        <title>Mikania micrantha, genome provides insights into the molecular mechanism of rapid growth.</title>
        <authorList>
            <person name="Liu B."/>
        </authorList>
    </citation>
    <scope>NUCLEOTIDE SEQUENCE [LARGE SCALE GENOMIC DNA]</scope>
    <source>
        <strain evidence="1">NLD-2019</strain>
        <tissue evidence="1">Leaf</tissue>
    </source>
</reference>
<gene>
    <name evidence="1" type="ORF">E3N88_22897</name>
</gene>
<dbReference type="EMBL" id="SZYD01000012">
    <property type="protein sequence ID" value="KAD4585296.1"/>
    <property type="molecule type" value="Genomic_DNA"/>
</dbReference>